<sequence length="483" mass="52367">MTHSSGLLPAPLPQAQLCCELVQSLSEKEAPPWQELETICPIIREVVRHQATHDPQTGLPNLDLLMERIDTAKAQSRPCSLIFLVINDFAEIAEHHGIAAALHTINVTSERIREAVRQQGDAARIQGELFAAIIDGDDPQAVAHNLWLTLTSPIPWQMAELHLVVAAGLVTSDEIPGTAEELVRAGYAAAKDGLSHHAGGGVNLYSSKLGEQLDRQYQVVSRLSSTLGNDGLSLALQAKVGARDGCLQGAEALLRWHDEQLGSVPPNEFIPLAERNGMITHLSAWVLREALAIATAWNQAGLHISIAVNLSALDLQHPQLIPHIQSALDSSGFDPARLVIELTESAVAKDPDLAIQQLLQLKSMGIALALDDFGTGYSSLSHLRRLPIDSLKIDRSFVADTPHNADAVAIVRSIVVLAQTLGMQTVAEGVETLEQALFLRDLGVDTLQGYLFSRPLEAEQFIALALHRHAHFRELLARPSTFP</sequence>
<dbReference type="InterPro" id="IPR000160">
    <property type="entry name" value="GGDEF_dom"/>
</dbReference>
<feature type="domain" description="GGDEF" evidence="2">
    <location>
        <begin position="77"/>
        <end position="207"/>
    </location>
</feature>
<dbReference type="SMART" id="SM00052">
    <property type="entry name" value="EAL"/>
    <property type="match status" value="1"/>
</dbReference>
<dbReference type="Gene3D" id="3.30.70.270">
    <property type="match status" value="1"/>
</dbReference>
<evidence type="ECO:0000259" key="2">
    <source>
        <dbReference type="PROSITE" id="PS50887"/>
    </source>
</evidence>
<dbReference type="PANTHER" id="PTHR33121:SF79">
    <property type="entry name" value="CYCLIC DI-GMP PHOSPHODIESTERASE PDED-RELATED"/>
    <property type="match status" value="1"/>
</dbReference>
<evidence type="ECO:0000313" key="3">
    <source>
        <dbReference type="EMBL" id="PXF29062.1"/>
    </source>
</evidence>
<feature type="domain" description="EAL" evidence="1">
    <location>
        <begin position="216"/>
        <end position="469"/>
    </location>
</feature>
<comment type="caution">
    <text evidence="3">The sequence shown here is derived from an EMBL/GenBank/DDBJ whole genome shotgun (WGS) entry which is preliminary data.</text>
</comment>
<dbReference type="CDD" id="cd01948">
    <property type="entry name" value="EAL"/>
    <property type="match status" value="1"/>
</dbReference>
<dbReference type="SUPFAM" id="SSF141868">
    <property type="entry name" value="EAL domain-like"/>
    <property type="match status" value="1"/>
</dbReference>
<evidence type="ECO:0000313" key="4">
    <source>
        <dbReference type="Proteomes" id="UP000248090"/>
    </source>
</evidence>
<dbReference type="Pfam" id="PF00563">
    <property type="entry name" value="EAL"/>
    <property type="match status" value="1"/>
</dbReference>
<accession>A0ABX5LQY0</accession>
<dbReference type="Pfam" id="PF00990">
    <property type="entry name" value="GGDEF"/>
    <property type="match status" value="1"/>
</dbReference>
<gene>
    <name evidence="3" type="ORF">WH50_22780</name>
</gene>
<protein>
    <recommendedName>
        <fullName evidence="5">Diguanylate cyclase</fullName>
    </recommendedName>
</protein>
<dbReference type="Proteomes" id="UP000248090">
    <property type="component" value="Unassembled WGS sequence"/>
</dbReference>
<dbReference type="InterPro" id="IPR035919">
    <property type="entry name" value="EAL_sf"/>
</dbReference>
<evidence type="ECO:0008006" key="5">
    <source>
        <dbReference type="Google" id="ProtNLM"/>
    </source>
</evidence>
<dbReference type="SUPFAM" id="SSF55073">
    <property type="entry name" value="Nucleotide cyclase"/>
    <property type="match status" value="1"/>
</dbReference>
<dbReference type="InterPro" id="IPR043128">
    <property type="entry name" value="Rev_trsase/Diguanyl_cyclase"/>
</dbReference>
<name>A0ABX5LQY0_9GAMM</name>
<dbReference type="Gene3D" id="3.20.20.450">
    <property type="entry name" value="EAL domain"/>
    <property type="match status" value="1"/>
</dbReference>
<proteinExistence type="predicted"/>
<dbReference type="PROSITE" id="PS50887">
    <property type="entry name" value="GGDEF"/>
    <property type="match status" value="1"/>
</dbReference>
<dbReference type="PROSITE" id="PS50883">
    <property type="entry name" value="EAL"/>
    <property type="match status" value="1"/>
</dbReference>
<dbReference type="EMBL" id="LAPT01000128">
    <property type="protein sequence ID" value="PXF29062.1"/>
    <property type="molecule type" value="Genomic_DNA"/>
</dbReference>
<dbReference type="InterPro" id="IPR029787">
    <property type="entry name" value="Nucleotide_cyclase"/>
</dbReference>
<evidence type="ECO:0000259" key="1">
    <source>
        <dbReference type="PROSITE" id="PS50883"/>
    </source>
</evidence>
<dbReference type="SMART" id="SM00267">
    <property type="entry name" value="GGDEF"/>
    <property type="match status" value="1"/>
</dbReference>
<organism evidence="3 4">
    <name type="scientific">Pokkaliibacter plantistimulans</name>
    <dbReference type="NCBI Taxonomy" id="1635171"/>
    <lineage>
        <taxon>Bacteria</taxon>
        <taxon>Pseudomonadati</taxon>
        <taxon>Pseudomonadota</taxon>
        <taxon>Gammaproteobacteria</taxon>
        <taxon>Oceanospirillales</taxon>
        <taxon>Balneatrichaceae</taxon>
        <taxon>Pokkaliibacter</taxon>
    </lineage>
</organism>
<dbReference type="RefSeq" id="WP_110189537.1">
    <property type="nucleotide sequence ID" value="NZ_CP177354.1"/>
</dbReference>
<keyword evidence="4" id="KW-1185">Reference proteome</keyword>
<dbReference type="InterPro" id="IPR050706">
    <property type="entry name" value="Cyclic-di-GMP_PDE-like"/>
</dbReference>
<dbReference type="InterPro" id="IPR001633">
    <property type="entry name" value="EAL_dom"/>
</dbReference>
<dbReference type="PANTHER" id="PTHR33121">
    <property type="entry name" value="CYCLIC DI-GMP PHOSPHODIESTERASE PDEF"/>
    <property type="match status" value="1"/>
</dbReference>
<reference evidence="3 4" key="1">
    <citation type="submission" date="2015-03" db="EMBL/GenBank/DDBJ databases">
        <authorList>
            <person name="Krishnan R."/>
            <person name="Midha S."/>
            <person name="Patil P.B."/>
            <person name="Rameshkumar N."/>
        </authorList>
    </citation>
    <scope>NUCLEOTIDE SEQUENCE [LARGE SCALE GENOMIC DNA]</scope>
    <source>
        <strain evidence="3 4">L1E11</strain>
    </source>
</reference>